<feature type="domain" description="MobA/VirD2-like nuclease" evidence="2">
    <location>
        <begin position="89"/>
        <end position="186"/>
    </location>
</feature>
<evidence type="ECO:0000259" key="2">
    <source>
        <dbReference type="Pfam" id="PF03432"/>
    </source>
</evidence>
<protein>
    <recommendedName>
        <fullName evidence="2">MobA/VirD2-like nuclease domain-containing protein</fullName>
    </recommendedName>
</protein>
<dbReference type="Pfam" id="PF03432">
    <property type="entry name" value="Relaxase"/>
    <property type="match status" value="1"/>
</dbReference>
<gene>
    <name evidence="3" type="ORF">HMPREF0168_2226</name>
</gene>
<dbReference type="InterPro" id="IPR005094">
    <property type="entry name" value="Endonuclease_MobA/VirD2"/>
</dbReference>
<organism evidence="3 4">
    <name type="scientific">Bifidobacterium dentium ATCC 27679</name>
    <dbReference type="NCBI Taxonomy" id="871562"/>
    <lineage>
        <taxon>Bacteria</taxon>
        <taxon>Bacillati</taxon>
        <taxon>Actinomycetota</taxon>
        <taxon>Actinomycetes</taxon>
        <taxon>Bifidobacteriales</taxon>
        <taxon>Bifidobacteriaceae</taxon>
        <taxon>Bifidobacterium</taxon>
    </lineage>
</organism>
<reference evidence="3 4" key="1">
    <citation type="submission" date="2010-08" db="EMBL/GenBank/DDBJ databases">
        <authorList>
            <person name="Muzny D."/>
            <person name="Qin X."/>
            <person name="Deng J."/>
            <person name="Jiang H."/>
            <person name="Liu Y."/>
            <person name="Qu J."/>
            <person name="Song X.-Z."/>
            <person name="Zhang L."/>
            <person name="Thornton R."/>
            <person name="Coyle M."/>
            <person name="Francisco L."/>
            <person name="Jackson L."/>
            <person name="Javaid M."/>
            <person name="Korchina V."/>
            <person name="Kovar C."/>
            <person name="Mata R."/>
            <person name="Mathew T."/>
            <person name="Ngo R."/>
            <person name="Nguyen L."/>
            <person name="Nguyen N."/>
            <person name="Okwuonu G."/>
            <person name="Ongeri F."/>
            <person name="Pham C."/>
            <person name="Simmons D."/>
            <person name="Wilczek-Boney K."/>
            <person name="Hale W."/>
            <person name="Jakkamsetti A."/>
            <person name="Pham P."/>
            <person name="Ruth R."/>
            <person name="San Lucas F."/>
            <person name="Warren J."/>
            <person name="Zhang J."/>
            <person name="Zhao Z."/>
            <person name="Zhou C."/>
            <person name="Zhu D."/>
            <person name="Lee S."/>
            <person name="Bess C."/>
            <person name="Blankenburg K."/>
            <person name="Forbes L."/>
            <person name="Fu Q."/>
            <person name="Gubbala S."/>
            <person name="Hirani K."/>
            <person name="Jayaseelan J.C."/>
            <person name="Lara F."/>
            <person name="Munidasa M."/>
            <person name="Palculict T."/>
            <person name="Patil S."/>
            <person name="Pu L.-L."/>
            <person name="Saada N."/>
            <person name="Tang L."/>
            <person name="Weissenberger G."/>
            <person name="Zhu Y."/>
            <person name="Hemphill L."/>
            <person name="Shang Y."/>
            <person name="Youmans B."/>
            <person name="Ayvaz T."/>
            <person name="Ross M."/>
            <person name="Santibanez J."/>
            <person name="Aqrawi P."/>
            <person name="Gross S."/>
            <person name="Joshi V."/>
            <person name="Fowler G."/>
            <person name="Nazareth L."/>
            <person name="Reid J."/>
            <person name="Worley K."/>
            <person name="Petrosino J."/>
            <person name="Highlander S."/>
            <person name="Gibbs R."/>
        </authorList>
    </citation>
    <scope>NUCLEOTIDE SEQUENCE [LARGE SCALE GENOMIC DNA]</scope>
    <source>
        <strain evidence="3 4">ATCC 27679</strain>
    </source>
</reference>
<evidence type="ECO:0000313" key="4">
    <source>
        <dbReference type="Proteomes" id="UP000003323"/>
    </source>
</evidence>
<dbReference type="AlphaFoldDB" id="E0QAR8"/>
<comment type="caution">
    <text evidence="3">The sequence shown here is derived from an EMBL/GenBank/DDBJ whole genome shotgun (WGS) entry which is preliminary data.</text>
</comment>
<evidence type="ECO:0000313" key="3">
    <source>
        <dbReference type="EMBL" id="EFM40416.1"/>
    </source>
</evidence>
<dbReference type="Proteomes" id="UP000003323">
    <property type="component" value="Unassembled WGS sequence"/>
</dbReference>
<accession>E0QAR8</accession>
<sequence length="445" mass="51442">MGCMIPKISRGSNPAGLVKYLFGKGRHNEHANQHLVACSADLLDSFDFDGHPNASYERIGERFDRRYHARERRDDPYPRDRRGKHNPDKDHGRDRVWHCSLSIKAGQGILTDDQWNAIIHDYLKRMDILPDGDASGVTWLAVRHGLSRNGNDHVHVMVQLATDDGWLDTFNDMKGAQQACRRIERERPELVELDRAITESHVRYRYAEWRRWAEWKARRDHTGPLPWPMLGRDERMRRIASVAADTMPKQHVGRIVEACAKASRSEDEFIRRVRREGFSIDPRLRKGVTRESFDSPGQVVGYRITWRSTDGWTERFNATDLGSDMRLRKLRGEWIHDARSEALAVQEWRASMENRPPLVTDGMERGAANLSTHDMERLIDEAFHVALSVRRAGEDPDAYDRALREGLRVFDRLSERYGLEDGFLADQSDVIGNDARREDEGPRTM</sequence>
<name>E0QAR8_9BIFI</name>
<proteinExistence type="predicted"/>
<dbReference type="HOGENOM" id="CLU_629568_0_0_11"/>
<evidence type="ECO:0000256" key="1">
    <source>
        <dbReference type="SAM" id="MobiDB-lite"/>
    </source>
</evidence>
<feature type="region of interest" description="Disordered" evidence="1">
    <location>
        <begin position="70"/>
        <end position="92"/>
    </location>
</feature>
<dbReference type="EMBL" id="AEEQ01000015">
    <property type="protein sequence ID" value="EFM40416.1"/>
    <property type="molecule type" value="Genomic_DNA"/>
</dbReference>